<dbReference type="Proteomes" id="UP000235649">
    <property type="component" value="Unassembled WGS sequence"/>
</dbReference>
<name>A0A2N7AX38_9LACO</name>
<dbReference type="Gene3D" id="1.20.1540.10">
    <property type="entry name" value="Rhomboid-like"/>
    <property type="match status" value="1"/>
</dbReference>
<dbReference type="AlphaFoldDB" id="A0A2N7AX38"/>
<evidence type="ECO:0000256" key="3">
    <source>
        <dbReference type="ARBA" id="ARBA00022692"/>
    </source>
</evidence>
<evidence type="ECO:0000313" key="10">
    <source>
        <dbReference type="Proteomes" id="UP000235649"/>
    </source>
</evidence>
<evidence type="ECO:0000256" key="7">
    <source>
        <dbReference type="SAM" id="Phobius"/>
    </source>
</evidence>
<keyword evidence="6 7" id="KW-0472">Membrane</keyword>
<evidence type="ECO:0000256" key="6">
    <source>
        <dbReference type="ARBA" id="ARBA00023136"/>
    </source>
</evidence>
<dbReference type="RefSeq" id="WP_102195096.1">
    <property type="nucleotide sequence ID" value="NZ_NIPR01000003.1"/>
</dbReference>
<dbReference type="Pfam" id="PF01694">
    <property type="entry name" value="Rhomboid"/>
    <property type="match status" value="1"/>
</dbReference>
<dbReference type="GO" id="GO:0016020">
    <property type="term" value="C:membrane"/>
    <property type="evidence" value="ECO:0007669"/>
    <property type="project" value="UniProtKB-SubCell"/>
</dbReference>
<comment type="similarity">
    <text evidence="2">Belongs to the peptidase S54 family.</text>
</comment>
<keyword evidence="3 7" id="KW-0812">Transmembrane</keyword>
<dbReference type="EMBL" id="NIPR01000003">
    <property type="protein sequence ID" value="PMD73414.1"/>
    <property type="molecule type" value="Genomic_DNA"/>
</dbReference>
<dbReference type="PANTHER" id="PTHR43731:SF14">
    <property type="entry name" value="PRESENILIN-ASSOCIATED RHOMBOID-LIKE PROTEIN, MITOCHONDRIAL"/>
    <property type="match status" value="1"/>
</dbReference>
<evidence type="ECO:0000256" key="4">
    <source>
        <dbReference type="ARBA" id="ARBA00022801"/>
    </source>
</evidence>
<dbReference type="OrthoDB" id="9813074at2"/>
<evidence type="ECO:0000313" key="9">
    <source>
        <dbReference type="EMBL" id="PMD73414.1"/>
    </source>
</evidence>
<evidence type="ECO:0000259" key="8">
    <source>
        <dbReference type="Pfam" id="PF01694"/>
    </source>
</evidence>
<feature type="transmembrane region" description="Helical" evidence="7">
    <location>
        <begin position="63"/>
        <end position="83"/>
    </location>
</feature>
<feature type="transmembrane region" description="Helical" evidence="7">
    <location>
        <begin position="177"/>
        <end position="193"/>
    </location>
</feature>
<reference evidence="9 10" key="1">
    <citation type="submission" date="2017-05" db="EMBL/GenBank/DDBJ databases">
        <title>Lactobacillus nurukis nov., sp. nov., isolated from nuruk.</title>
        <authorList>
            <person name="Kim S.-J."/>
        </authorList>
    </citation>
    <scope>NUCLEOTIDE SEQUENCE [LARGE SCALE GENOMIC DNA]</scope>
    <source>
        <strain evidence="9 10">SYF10-1a</strain>
    </source>
</reference>
<dbReference type="InterPro" id="IPR035952">
    <property type="entry name" value="Rhomboid-like_sf"/>
</dbReference>
<dbReference type="GO" id="GO:0006508">
    <property type="term" value="P:proteolysis"/>
    <property type="evidence" value="ECO:0007669"/>
    <property type="project" value="UniProtKB-KW"/>
</dbReference>
<feature type="transmembrane region" description="Helical" evidence="7">
    <location>
        <begin position="200"/>
        <end position="218"/>
    </location>
</feature>
<protein>
    <submittedName>
        <fullName evidence="9">Rhomboid family intramembrane serine protease</fullName>
    </submittedName>
</protein>
<organism evidence="9 10">
    <name type="scientific">Companilactobacillus nuruki</name>
    <dbReference type="NCBI Taxonomy" id="1993540"/>
    <lineage>
        <taxon>Bacteria</taxon>
        <taxon>Bacillati</taxon>
        <taxon>Bacillota</taxon>
        <taxon>Bacilli</taxon>
        <taxon>Lactobacillales</taxon>
        <taxon>Lactobacillaceae</taxon>
        <taxon>Companilactobacillus</taxon>
    </lineage>
</organism>
<keyword evidence="10" id="KW-1185">Reference proteome</keyword>
<keyword evidence="4" id="KW-0378">Hydrolase</keyword>
<feature type="transmembrane region" description="Helical" evidence="7">
    <location>
        <begin position="12"/>
        <end position="33"/>
    </location>
</feature>
<feature type="transmembrane region" description="Helical" evidence="7">
    <location>
        <begin position="153"/>
        <end position="171"/>
    </location>
</feature>
<evidence type="ECO:0000256" key="2">
    <source>
        <dbReference type="ARBA" id="ARBA00009045"/>
    </source>
</evidence>
<accession>A0A2N7AX38</accession>
<evidence type="ECO:0000256" key="5">
    <source>
        <dbReference type="ARBA" id="ARBA00022989"/>
    </source>
</evidence>
<dbReference type="PANTHER" id="PTHR43731">
    <property type="entry name" value="RHOMBOID PROTEASE"/>
    <property type="match status" value="1"/>
</dbReference>
<feature type="domain" description="Peptidase S54 rhomboid" evidence="8">
    <location>
        <begin position="54"/>
        <end position="190"/>
    </location>
</feature>
<feature type="transmembrane region" description="Helical" evidence="7">
    <location>
        <begin position="121"/>
        <end position="141"/>
    </location>
</feature>
<feature type="transmembrane region" description="Helical" evidence="7">
    <location>
        <begin position="95"/>
        <end position="115"/>
    </location>
</feature>
<dbReference type="GO" id="GO:0004252">
    <property type="term" value="F:serine-type endopeptidase activity"/>
    <property type="evidence" value="ECO:0007669"/>
    <property type="project" value="InterPro"/>
</dbReference>
<keyword evidence="9" id="KW-0645">Protease</keyword>
<gene>
    <name evidence="9" type="ORF">CBP76_01150</name>
</gene>
<proteinExistence type="inferred from homology"/>
<evidence type="ECO:0000256" key="1">
    <source>
        <dbReference type="ARBA" id="ARBA00004141"/>
    </source>
</evidence>
<dbReference type="InterPro" id="IPR022764">
    <property type="entry name" value="Peptidase_S54_rhomboid_dom"/>
</dbReference>
<dbReference type="SUPFAM" id="SSF144091">
    <property type="entry name" value="Rhomboid-like"/>
    <property type="match status" value="1"/>
</dbReference>
<keyword evidence="5 7" id="KW-1133">Transmembrane helix</keyword>
<comment type="caution">
    <text evidence="9">The sequence shown here is derived from an EMBL/GenBank/DDBJ whole genome shotgun (WGS) entry which is preliminary data.</text>
</comment>
<comment type="subcellular location">
    <subcellularLocation>
        <location evidence="1">Membrane</location>
        <topology evidence="1">Multi-pass membrane protein</topology>
    </subcellularLocation>
</comment>
<sequence>MQQIINRQSKAYVTWGLLAITIGVFLVETFSGGSKNINTLIMLGAKTNGLVQEGQWWRLITPIFLHIGVFHIFMNGFTLLYVGQILEPMIGHWRFFIIYIVSGIMGNLASLAFGANNAISAGASTSLFGMFAAFIAIAYIYRENRFLTELGKSFLGLIVINLLMDLTMSGIDIWGHVGGAIGGLLIGYALGLPKINRPKMILRILAIVLVVVISYFMYVKGMIVYG</sequence>
<dbReference type="InterPro" id="IPR050925">
    <property type="entry name" value="Rhomboid_protease_S54"/>
</dbReference>